<protein>
    <submittedName>
        <fullName evidence="1">Uncharacterized protein</fullName>
    </submittedName>
</protein>
<organism evidence="1 2">
    <name type="scientific">Kipferlia bialata</name>
    <dbReference type="NCBI Taxonomy" id="797122"/>
    <lineage>
        <taxon>Eukaryota</taxon>
        <taxon>Metamonada</taxon>
        <taxon>Carpediemonas-like organisms</taxon>
        <taxon>Kipferlia</taxon>
    </lineage>
</organism>
<accession>A0A391NJM0</accession>
<proteinExistence type="predicted"/>
<comment type="caution">
    <text evidence="1">The sequence shown here is derived from an EMBL/GenBank/DDBJ whole genome shotgun (WGS) entry which is preliminary data.</text>
</comment>
<sequence length="138" mass="15300">MGDGAPYVVEEPARFLENDYTTESVATMHTNANYGNKVTLVVPGHDGEWTLTATERMFVKVTGDKGILQNMLLGCLGRGQSGTIRVTRKGDRIELKGHKNPNTREIHCVRGREARVQFDVHVDDHRGKTLTLAPVETV</sequence>
<name>A0A391NJM0_9EUKA</name>
<dbReference type="Proteomes" id="UP000265618">
    <property type="component" value="Unassembled WGS sequence"/>
</dbReference>
<dbReference type="AlphaFoldDB" id="A0A391NJM0"/>
<gene>
    <name evidence="1" type="ORF">KIPB_002852</name>
</gene>
<evidence type="ECO:0000313" key="1">
    <source>
        <dbReference type="EMBL" id="GCA62331.1"/>
    </source>
</evidence>
<evidence type="ECO:0000313" key="2">
    <source>
        <dbReference type="Proteomes" id="UP000265618"/>
    </source>
</evidence>
<keyword evidence="2" id="KW-1185">Reference proteome</keyword>
<dbReference type="EMBL" id="BDIP01000506">
    <property type="protein sequence ID" value="GCA62331.1"/>
    <property type="molecule type" value="Genomic_DNA"/>
</dbReference>
<reference evidence="1 2" key="1">
    <citation type="journal article" date="2018" name="PLoS ONE">
        <title>The draft genome of Kipferlia bialata reveals reductive genome evolution in fornicate parasites.</title>
        <authorList>
            <person name="Tanifuji G."/>
            <person name="Takabayashi S."/>
            <person name="Kume K."/>
            <person name="Takagi M."/>
            <person name="Nakayama T."/>
            <person name="Kamikawa R."/>
            <person name="Inagaki Y."/>
            <person name="Hashimoto T."/>
        </authorList>
    </citation>
    <scope>NUCLEOTIDE SEQUENCE [LARGE SCALE GENOMIC DNA]</scope>
    <source>
        <strain evidence="1">NY0173</strain>
    </source>
</reference>